<dbReference type="Pfam" id="PF02782">
    <property type="entry name" value="FGGY_C"/>
    <property type="match status" value="1"/>
</dbReference>
<gene>
    <name evidence="6" type="ORF">Back11_27220</name>
</gene>
<feature type="domain" description="Carbohydrate kinase FGGY C-terminal" evidence="5">
    <location>
        <begin position="345"/>
        <end position="442"/>
    </location>
</feature>
<dbReference type="InterPro" id="IPR050406">
    <property type="entry name" value="FGGY_Carb_Kinase"/>
</dbReference>
<feature type="domain" description="Carbohydrate kinase FGGY N-terminal" evidence="4">
    <location>
        <begin position="15"/>
        <end position="256"/>
    </location>
</feature>
<sequence length="493" mass="53547">MSAKEIQDLNQQLEYLIGIDIGTSAIKGVLMSSGGTIVSRETAQTQYQTFEGGCIQFDANQLYRLTADLIRRLAAALPEGASVAGLSLSSASGNTLLVDDKGEPLIPAFSWMDSRTDEEIEKVFGKLEEDEVHEWIGWPLIKTFPLAHLSWLKCHKPELLENSARVCMSTDFINFKLTGEWGIDSSTATTFYLQDQKSADYHLSFLQKLGIPKWKLPSIHSPGTIVGQITPNAAVDTGLSPGTPVVLGSFDHPSAARGAGVLEEGQMLISCGTSWVGFYPVKEREKAIRQKMLVDPFLQPEGPWGAMFSLPAIATSIDKYICHYISNEHDRYQTFSKLAASAEPGAGGLMINPLLEDVLGVQAAYTKADIARALMEGTAYLLKMQMERLETEGMHVSSVTMVGGPSETYPWPQIVADVLGMELCTINGTCAGAAGAAILAGIGLGIYTDARDAFDQTSFIKITRIPDKAAHEVYKDCYREFSSKNIHSGGDSN</sequence>
<dbReference type="InterPro" id="IPR018485">
    <property type="entry name" value="FGGY_C"/>
</dbReference>
<name>A0A3G9IR70_9BACL</name>
<dbReference type="Gene3D" id="3.30.420.40">
    <property type="match status" value="2"/>
</dbReference>
<dbReference type="KEGG" id="pbk:Back11_27220"/>
<dbReference type="AlphaFoldDB" id="A0A3G9IR70"/>
<dbReference type="EMBL" id="AP019308">
    <property type="protein sequence ID" value="BBH21377.1"/>
    <property type="molecule type" value="Genomic_DNA"/>
</dbReference>
<dbReference type="GO" id="GO:0016301">
    <property type="term" value="F:kinase activity"/>
    <property type="evidence" value="ECO:0007669"/>
    <property type="project" value="UniProtKB-KW"/>
</dbReference>
<organism evidence="6 7">
    <name type="scientific">Paenibacillus baekrokdamisoli</name>
    <dbReference type="NCBI Taxonomy" id="1712516"/>
    <lineage>
        <taxon>Bacteria</taxon>
        <taxon>Bacillati</taxon>
        <taxon>Bacillota</taxon>
        <taxon>Bacilli</taxon>
        <taxon>Bacillales</taxon>
        <taxon>Paenibacillaceae</taxon>
        <taxon>Paenibacillus</taxon>
    </lineage>
</organism>
<dbReference type="PIRSF" id="PIRSF000538">
    <property type="entry name" value="GlpK"/>
    <property type="match status" value="1"/>
</dbReference>
<dbReference type="Proteomes" id="UP000275368">
    <property type="component" value="Chromosome"/>
</dbReference>
<dbReference type="RefSeq" id="WP_125657791.1">
    <property type="nucleotide sequence ID" value="NZ_AP019308.1"/>
</dbReference>
<comment type="similarity">
    <text evidence="1">Belongs to the FGGY kinase family.</text>
</comment>
<dbReference type="PANTHER" id="PTHR43095">
    <property type="entry name" value="SUGAR KINASE"/>
    <property type="match status" value="1"/>
</dbReference>
<keyword evidence="3 6" id="KW-0418">Kinase</keyword>
<dbReference type="InterPro" id="IPR018484">
    <property type="entry name" value="FGGY_N"/>
</dbReference>
<dbReference type="OrthoDB" id="9805576at2"/>
<evidence type="ECO:0000259" key="5">
    <source>
        <dbReference type="Pfam" id="PF02782"/>
    </source>
</evidence>
<proteinExistence type="inferred from homology"/>
<accession>A0A3G9IR70</accession>
<evidence type="ECO:0000313" key="6">
    <source>
        <dbReference type="EMBL" id="BBH21377.1"/>
    </source>
</evidence>
<dbReference type="SUPFAM" id="SSF53067">
    <property type="entry name" value="Actin-like ATPase domain"/>
    <property type="match status" value="2"/>
</dbReference>
<evidence type="ECO:0000259" key="4">
    <source>
        <dbReference type="Pfam" id="PF00370"/>
    </source>
</evidence>
<dbReference type="PANTHER" id="PTHR43095:SF5">
    <property type="entry name" value="XYLULOSE KINASE"/>
    <property type="match status" value="1"/>
</dbReference>
<dbReference type="CDD" id="cd07773">
    <property type="entry name" value="ASKHA_NBD_FGGY_FK"/>
    <property type="match status" value="1"/>
</dbReference>
<keyword evidence="7" id="KW-1185">Reference proteome</keyword>
<protein>
    <submittedName>
        <fullName evidence="6">Xylulokinase</fullName>
    </submittedName>
</protein>
<evidence type="ECO:0000256" key="3">
    <source>
        <dbReference type="ARBA" id="ARBA00022777"/>
    </source>
</evidence>
<evidence type="ECO:0000256" key="1">
    <source>
        <dbReference type="ARBA" id="ARBA00009156"/>
    </source>
</evidence>
<evidence type="ECO:0000256" key="2">
    <source>
        <dbReference type="ARBA" id="ARBA00022679"/>
    </source>
</evidence>
<keyword evidence="2" id="KW-0808">Transferase</keyword>
<dbReference type="InterPro" id="IPR043129">
    <property type="entry name" value="ATPase_NBD"/>
</dbReference>
<evidence type="ECO:0000313" key="7">
    <source>
        <dbReference type="Proteomes" id="UP000275368"/>
    </source>
</evidence>
<dbReference type="GO" id="GO:0005975">
    <property type="term" value="P:carbohydrate metabolic process"/>
    <property type="evidence" value="ECO:0007669"/>
    <property type="project" value="InterPro"/>
</dbReference>
<reference evidence="6 7" key="1">
    <citation type="submission" date="2018-11" db="EMBL/GenBank/DDBJ databases">
        <title>Complete genome sequence of Paenibacillus baekrokdamisoli strain KCTC 33723.</title>
        <authorList>
            <person name="Kang S.W."/>
            <person name="Lee K.C."/>
            <person name="Kim K.K."/>
            <person name="Kim J.S."/>
            <person name="Kim D.S."/>
            <person name="Ko S.H."/>
            <person name="Yang S.H."/>
            <person name="Lee J.S."/>
        </authorList>
    </citation>
    <scope>NUCLEOTIDE SEQUENCE [LARGE SCALE GENOMIC DNA]</scope>
    <source>
        <strain evidence="6 7">KCTC 33723</strain>
    </source>
</reference>
<dbReference type="Pfam" id="PF00370">
    <property type="entry name" value="FGGY_N"/>
    <property type="match status" value="1"/>
</dbReference>
<dbReference type="InterPro" id="IPR000577">
    <property type="entry name" value="Carb_kinase_FGGY"/>
</dbReference>